<dbReference type="EMBL" id="JAPFFF010000015">
    <property type="protein sequence ID" value="KAK8866923.1"/>
    <property type="molecule type" value="Genomic_DNA"/>
</dbReference>
<keyword evidence="1" id="KW-0472">Membrane</keyword>
<evidence type="ECO:0000313" key="3">
    <source>
        <dbReference type="Proteomes" id="UP001470230"/>
    </source>
</evidence>
<evidence type="ECO:0000256" key="1">
    <source>
        <dbReference type="SAM" id="Phobius"/>
    </source>
</evidence>
<keyword evidence="3" id="KW-1185">Reference proteome</keyword>
<keyword evidence="1" id="KW-1133">Transmembrane helix</keyword>
<sequence length="350" mass="39796">MSNTELPDEIWARWSKPEFEALRQVVLCFGGNIRTEAIIDSFPDVSLLVPDRENTNVIKGVFYLTTRRMAFLPRNTINSNIVQASFESLLCITGTRSDLTTSVVDVNGSTSKFQLSTAQVLYQCFNMFRHLAEASRLSEDKFRKVVYSIATAARRDSTPFNSIEVELQECTEAPEVPAAPVVEIGEEIVDPVTIILAPVKSFFDYFNSLHFDIHVKLRILCVMAFVSFCLQYIPFIVFMALLTIFFLLLNAWKSINKDLEEEEKEEPVIPALARGFVSTDKFLMSYFGWKDPRKSMGVLQACCAIIISWLILPSKIYPIACIIAYIYFIIIPLKSLGFIQKYFSGPWFST</sequence>
<feature type="transmembrane region" description="Helical" evidence="1">
    <location>
        <begin position="219"/>
        <end position="249"/>
    </location>
</feature>
<name>A0ABR2IPN9_9EUKA</name>
<evidence type="ECO:0008006" key="4">
    <source>
        <dbReference type="Google" id="ProtNLM"/>
    </source>
</evidence>
<proteinExistence type="predicted"/>
<protein>
    <recommendedName>
        <fullName evidence="4">GRAM domain-containing protein</fullName>
    </recommendedName>
</protein>
<organism evidence="2 3">
    <name type="scientific">Tritrichomonas musculus</name>
    <dbReference type="NCBI Taxonomy" id="1915356"/>
    <lineage>
        <taxon>Eukaryota</taxon>
        <taxon>Metamonada</taxon>
        <taxon>Parabasalia</taxon>
        <taxon>Tritrichomonadida</taxon>
        <taxon>Tritrichomonadidae</taxon>
        <taxon>Tritrichomonas</taxon>
    </lineage>
</organism>
<comment type="caution">
    <text evidence="2">The sequence shown here is derived from an EMBL/GenBank/DDBJ whole genome shotgun (WGS) entry which is preliminary data.</text>
</comment>
<gene>
    <name evidence="2" type="ORF">M9Y10_009892</name>
</gene>
<accession>A0ABR2IPN9</accession>
<feature type="transmembrane region" description="Helical" evidence="1">
    <location>
        <begin position="319"/>
        <end position="339"/>
    </location>
</feature>
<keyword evidence="1" id="KW-0812">Transmembrane</keyword>
<evidence type="ECO:0000313" key="2">
    <source>
        <dbReference type="EMBL" id="KAK8866923.1"/>
    </source>
</evidence>
<feature type="transmembrane region" description="Helical" evidence="1">
    <location>
        <begin position="295"/>
        <end position="312"/>
    </location>
</feature>
<reference evidence="2 3" key="1">
    <citation type="submission" date="2024-04" db="EMBL/GenBank/DDBJ databases">
        <title>Tritrichomonas musculus Genome.</title>
        <authorList>
            <person name="Alves-Ferreira E."/>
            <person name="Grigg M."/>
            <person name="Lorenzi H."/>
            <person name="Galac M."/>
        </authorList>
    </citation>
    <scope>NUCLEOTIDE SEQUENCE [LARGE SCALE GENOMIC DNA]</scope>
    <source>
        <strain evidence="2 3">EAF2021</strain>
    </source>
</reference>
<dbReference type="Proteomes" id="UP001470230">
    <property type="component" value="Unassembled WGS sequence"/>
</dbReference>